<name>A0A061AI37_9MOLU</name>
<dbReference type="InterPro" id="IPR038770">
    <property type="entry name" value="Na+/solute_symporter_sf"/>
</dbReference>
<gene>
    <name evidence="7" type="primary">kefB</name>
    <name evidence="7" type="ORF">Aocu_05590</name>
</gene>
<dbReference type="GO" id="GO:0015297">
    <property type="term" value="F:antiporter activity"/>
    <property type="evidence" value="ECO:0007669"/>
    <property type="project" value="InterPro"/>
</dbReference>
<feature type="transmembrane region" description="Helical" evidence="5">
    <location>
        <begin position="394"/>
        <end position="414"/>
    </location>
</feature>
<evidence type="ECO:0000256" key="2">
    <source>
        <dbReference type="ARBA" id="ARBA00022692"/>
    </source>
</evidence>
<evidence type="ECO:0000313" key="7">
    <source>
        <dbReference type="EMBL" id="CDR30632.1"/>
    </source>
</evidence>
<dbReference type="STRING" id="35623.Aocu_05590"/>
<reference evidence="8" key="1">
    <citation type="submission" date="2014-05" db="EMBL/GenBank/DDBJ databases">
        <authorList>
            <person name="Kube M."/>
        </authorList>
    </citation>
    <scope>NUCLEOTIDE SEQUENCE [LARGE SCALE GENOMIC DNA]</scope>
</reference>
<dbReference type="GO" id="GO:1902600">
    <property type="term" value="P:proton transmembrane transport"/>
    <property type="evidence" value="ECO:0007669"/>
    <property type="project" value="InterPro"/>
</dbReference>
<dbReference type="GO" id="GO:0016020">
    <property type="term" value="C:membrane"/>
    <property type="evidence" value="ECO:0007669"/>
    <property type="project" value="UniProtKB-SubCell"/>
</dbReference>
<dbReference type="EMBL" id="LK028559">
    <property type="protein sequence ID" value="CDR30632.1"/>
    <property type="molecule type" value="Genomic_DNA"/>
</dbReference>
<sequence>MDLGLLLFKIAVVLFVGFIGSLLARKLKLPNVSGYLVLGLLLGPSLALIFPNYGGFITENDQHVFNFISEIALAFIAFSIGSEFAVKSIKKMGKEITILTVFEVIGAVSVVFLLMLFIPKPDSISPGYNPFSNESIAFALILASMSAATAPAATLMVIRQYRAYGPVSKAIVPVTALDDIFGIIVFGFFLSFAQLLLPQGDPLPVWLMISKPFIEVFGSLFFGIIIGLGLSLLANKFDRIRDDIQVLSITAVFLTVGGIALLNHYTEAYGITLSALLSNIMIGATVANLVKKPNKTFSSINDLATPFYIIFFTLAGASLDLGILRQDTVILLIAGVYIIARGSGKILGITTGGLFSHSHPNVKKYLGIALLPQGGVSIGLLTIVAVQMSRLYPVISAVIMLSVLVYETMGPIFAKYALTKSDELYGLDQFDQQMFEEDTEKEVK</sequence>
<feature type="transmembrane region" description="Helical" evidence="5">
    <location>
        <begin position="246"/>
        <end position="265"/>
    </location>
</feature>
<evidence type="ECO:0000256" key="1">
    <source>
        <dbReference type="ARBA" id="ARBA00004141"/>
    </source>
</evidence>
<dbReference type="HOGENOM" id="CLU_031031_2_1_14"/>
<evidence type="ECO:0000313" key="8">
    <source>
        <dbReference type="Proteomes" id="UP000032434"/>
    </source>
</evidence>
<dbReference type="InParanoid" id="A0A061AI37"/>
<feature type="transmembrane region" description="Helical" evidence="5">
    <location>
        <begin position="271"/>
        <end position="291"/>
    </location>
</feature>
<keyword evidence="3 5" id="KW-1133">Transmembrane helix</keyword>
<proteinExistence type="predicted"/>
<feature type="transmembrane region" description="Helical" evidence="5">
    <location>
        <begin position="35"/>
        <end position="53"/>
    </location>
</feature>
<comment type="subcellular location">
    <subcellularLocation>
        <location evidence="1">Membrane</location>
        <topology evidence="1">Multi-pass membrane protein</topology>
    </subcellularLocation>
</comment>
<dbReference type="PATRIC" id="fig|35623.3.peg.560"/>
<dbReference type="FunCoup" id="A0A061AI37">
    <property type="interactions" value="188"/>
</dbReference>
<dbReference type="InterPro" id="IPR006153">
    <property type="entry name" value="Cation/H_exchanger_TM"/>
</dbReference>
<dbReference type="KEGG" id="aoc:Aocu_05590"/>
<feature type="domain" description="Cation/H+ exchanger transmembrane" evidence="6">
    <location>
        <begin position="16"/>
        <end position="405"/>
    </location>
</feature>
<feature type="transmembrane region" description="Helical" evidence="5">
    <location>
        <begin position="6"/>
        <end position="23"/>
    </location>
</feature>
<feature type="transmembrane region" description="Helical" evidence="5">
    <location>
        <begin position="213"/>
        <end position="234"/>
    </location>
</feature>
<organism evidence="7 8">
    <name type="scientific">Acholeplasma oculi</name>
    <dbReference type="NCBI Taxonomy" id="35623"/>
    <lineage>
        <taxon>Bacteria</taxon>
        <taxon>Bacillati</taxon>
        <taxon>Mycoplasmatota</taxon>
        <taxon>Mollicutes</taxon>
        <taxon>Acholeplasmatales</taxon>
        <taxon>Acholeplasmataceae</taxon>
        <taxon>Acholeplasma</taxon>
    </lineage>
</organism>
<evidence type="ECO:0000256" key="4">
    <source>
        <dbReference type="ARBA" id="ARBA00023136"/>
    </source>
</evidence>
<feature type="transmembrane region" description="Helical" evidence="5">
    <location>
        <begin position="170"/>
        <end position="193"/>
    </location>
</feature>
<keyword evidence="8" id="KW-1185">Reference proteome</keyword>
<feature type="transmembrane region" description="Helical" evidence="5">
    <location>
        <begin position="98"/>
        <end position="118"/>
    </location>
</feature>
<feature type="transmembrane region" description="Helical" evidence="5">
    <location>
        <begin position="138"/>
        <end position="158"/>
    </location>
</feature>
<dbReference type="RefSeq" id="WP_045749158.1">
    <property type="nucleotide sequence ID" value="NZ_FUZK01000003.1"/>
</dbReference>
<feature type="transmembrane region" description="Helical" evidence="5">
    <location>
        <begin position="65"/>
        <end position="86"/>
    </location>
</feature>
<feature type="transmembrane region" description="Helical" evidence="5">
    <location>
        <begin position="367"/>
        <end position="388"/>
    </location>
</feature>
<dbReference type="AlphaFoldDB" id="A0A061AI37"/>
<dbReference type="Gene3D" id="1.20.1530.20">
    <property type="match status" value="1"/>
</dbReference>
<dbReference type="OrthoDB" id="9778229at2"/>
<keyword evidence="2 5" id="KW-0812">Transmembrane</keyword>
<dbReference type="PANTHER" id="PTHR43021:SF2">
    <property type="entry name" value="CATION_H+ EXCHANGER DOMAIN-CONTAINING PROTEIN"/>
    <property type="match status" value="1"/>
</dbReference>
<feature type="transmembrane region" description="Helical" evidence="5">
    <location>
        <begin position="303"/>
        <end position="324"/>
    </location>
</feature>
<feature type="transmembrane region" description="Helical" evidence="5">
    <location>
        <begin position="330"/>
        <end position="355"/>
    </location>
</feature>
<protein>
    <submittedName>
        <fullName evidence="7">K(+)/H(+) antiporter</fullName>
    </submittedName>
</protein>
<dbReference type="Proteomes" id="UP000032434">
    <property type="component" value="Chromosome 1"/>
</dbReference>
<dbReference type="PANTHER" id="PTHR43021">
    <property type="entry name" value="NA(+)/H(+) ANTIPORTER-RELATED"/>
    <property type="match status" value="1"/>
</dbReference>
<evidence type="ECO:0000256" key="3">
    <source>
        <dbReference type="ARBA" id="ARBA00022989"/>
    </source>
</evidence>
<dbReference type="Pfam" id="PF00999">
    <property type="entry name" value="Na_H_Exchanger"/>
    <property type="match status" value="1"/>
</dbReference>
<keyword evidence="4 5" id="KW-0472">Membrane</keyword>
<accession>A0A061AI37</accession>
<evidence type="ECO:0000256" key="5">
    <source>
        <dbReference type="SAM" id="Phobius"/>
    </source>
</evidence>
<evidence type="ECO:0000259" key="6">
    <source>
        <dbReference type="Pfam" id="PF00999"/>
    </source>
</evidence>